<dbReference type="InterPro" id="IPR009875">
    <property type="entry name" value="PilZ_domain"/>
</dbReference>
<protein>
    <recommendedName>
        <fullName evidence="1">PilZ domain-containing protein</fullName>
    </recommendedName>
</protein>
<comment type="caution">
    <text evidence="2">The sequence shown here is derived from an EMBL/GenBank/DDBJ whole genome shotgun (WGS) entry which is preliminary data.</text>
</comment>
<dbReference type="EMBL" id="BARS01033672">
    <property type="protein sequence ID" value="GAG27581.1"/>
    <property type="molecule type" value="Genomic_DNA"/>
</dbReference>
<dbReference type="AlphaFoldDB" id="X0XRS7"/>
<evidence type="ECO:0000313" key="2">
    <source>
        <dbReference type="EMBL" id="GAG27581.1"/>
    </source>
</evidence>
<dbReference type="Pfam" id="PF07238">
    <property type="entry name" value="PilZ"/>
    <property type="match status" value="1"/>
</dbReference>
<name>X0XRS7_9ZZZZ</name>
<dbReference type="Gene3D" id="2.40.10.220">
    <property type="entry name" value="predicted glycosyltransferase like domains"/>
    <property type="match status" value="1"/>
</dbReference>
<reference evidence="2" key="1">
    <citation type="journal article" date="2014" name="Front. Microbiol.">
        <title>High frequency of phylogenetically diverse reductive dehalogenase-homologous genes in deep subseafloor sedimentary metagenomes.</title>
        <authorList>
            <person name="Kawai M."/>
            <person name="Futagami T."/>
            <person name="Toyoda A."/>
            <person name="Takaki Y."/>
            <person name="Nishi S."/>
            <person name="Hori S."/>
            <person name="Arai W."/>
            <person name="Tsubouchi T."/>
            <person name="Morono Y."/>
            <person name="Uchiyama I."/>
            <person name="Ito T."/>
            <person name="Fujiyama A."/>
            <person name="Inagaki F."/>
            <person name="Takami H."/>
        </authorList>
    </citation>
    <scope>NUCLEOTIDE SEQUENCE</scope>
    <source>
        <strain evidence="2">Expedition CK06-06</strain>
    </source>
</reference>
<proteinExistence type="predicted"/>
<organism evidence="2">
    <name type="scientific">marine sediment metagenome</name>
    <dbReference type="NCBI Taxonomy" id="412755"/>
    <lineage>
        <taxon>unclassified sequences</taxon>
        <taxon>metagenomes</taxon>
        <taxon>ecological metagenomes</taxon>
    </lineage>
</organism>
<evidence type="ECO:0000259" key="1">
    <source>
        <dbReference type="Pfam" id="PF07238"/>
    </source>
</evidence>
<feature type="domain" description="PilZ" evidence="1">
    <location>
        <begin position="1"/>
        <end position="95"/>
    </location>
</feature>
<feature type="non-terminal residue" evidence="2">
    <location>
        <position position="1"/>
    </location>
</feature>
<dbReference type="GO" id="GO:0035438">
    <property type="term" value="F:cyclic-di-GMP binding"/>
    <property type="evidence" value="ECO:0007669"/>
    <property type="project" value="InterPro"/>
</dbReference>
<sequence length="108" mass="12183">RKEWRFELPLSVLVEGNISRGKKFKEETILQNISSEGAYFCLDSGVTVGSKLKLVIEVPDKLTEGKKVKLSLGGLTVRLEKPTQKGKKQGIALRFSKKFEFITKDEKI</sequence>
<accession>X0XRS7</accession>
<gene>
    <name evidence="2" type="ORF">S01H1_52115</name>
</gene>